<protein>
    <submittedName>
        <fullName evidence="2">Uncharacterized protein</fullName>
    </submittedName>
</protein>
<feature type="region of interest" description="Disordered" evidence="1">
    <location>
        <begin position="40"/>
        <end position="68"/>
    </location>
</feature>
<proteinExistence type="predicted"/>
<dbReference type="Proteomes" id="UP000288805">
    <property type="component" value="Unassembled WGS sequence"/>
</dbReference>
<accession>A0A438EAF6</accession>
<comment type="caution">
    <text evidence="2">The sequence shown here is derived from an EMBL/GenBank/DDBJ whole genome shotgun (WGS) entry which is preliminary data.</text>
</comment>
<organism evidence="2 3">
    <name type="scientific">Vitis vinifera</name>
    <name type="common">Grape</name>
    <dbReference type="NCBI Taxonomy" id="29760"/>
    <lineage>
        <taxon>Eukaryota</taxon>
        <taxon>Viridiplantae</taxon>
        <taxon>Streptophyta</taxon>
        <taxon>Embryophyta</taxon>
        <taxon>Tracheophyta</taxon>
        <taxon>Spermatophyta</taxon>
        <taxon>Magnoliopsida</taxon>
        <taxon>eudicotyledons</taxon>
        <taxon>Gunneridae</taxon>
        <taxon>Pentapetalae</taxon>
        <taxon>rosids</taxon>
        <taxon>Vitales</taxon>
        <taxon>Vitaceae</taxon>
        <taxon>Viteae</taxon>
        <taxon>Vitis</taxon>
    </lineage>
</organism>
<evidence type="ECO:0000313" key="3">
    <source>
        <dbReference type="Proteomes" id="UP000288805"/>
    </source>
</evidence>
<evidence type="ECO:0000313" key="2">
    <source>
        <dbReference type="EMBL" id="RVW44632.1"/>
    </source>
</evidence>
<sequence>MVVEESIHVIFYESNNSLQERESIDDDLGLETYMGRLQIEDGRQQEENGEDPKEEGSPLTLPHPQQVQGESSQDLKEWKLFSITHKIKLEIGGLTASINSPCVRRGRLGECTIRGLVASINSPCVRCGCLGECIIRFNMEKAETMKTPMISSLKLDKDEKGAFYSRATYDMGGPITSTIKGIEIRLDPKSICCIFDIAPVGLRSTTRVLPYGCFLTRVFKDAGVDLSRETNFEVLNTYDTYDDQSIGKMKFEEALDGSWGPYTQPSYTKPSFFGPAFIEPTHTKIPPPQAPPTLDHAPWMDLSAHINFLGTCKEDLVVDRLKCQHEEMMTYLHSMFSPPPP</sequence>
<reference evidence="2 3" key="1">
    <citation type="journal article" date="2018" name="PLoS Genet.">
        <title>Population sequencing reveals clonal diversity and ancestral inbreeding in the grapevine cultivar Chardonnay.</title>
        <authorList>
            <person name="Roach M.J."/>
            <person name="Johnson D.L."/>
            <person name="Bohlmann J."/>
            <person name="van Vuuren H.J."/>
            <person name="Jones S.J."/>
            <person name="Pretorius I.S."/>
            <person name="Schmidt S.A."/>
            <person name="Borneman A.R."/>
        </authorList>
    </citation>
    <scope>NUCLEOTIDE SEQUENCE [LARGE SCALE GENOMIC DNA]</scope>
    <source>
        <strain evidence="3">cv. Chardonnay</strain>
        <tissue evidence="2">Leaf</tissue>
    </source>
</reference>
<evidence type="ECO:0000256" key="1">
    <source>
        <dbReference type="SAM" id="MobiDB-lite"/>
    </source>
</evidence>
<dbReference type="AlphaFoldDB" id="A0A438EAF6"/>
<feature type="compositionally biased region" description="Basic and acidic residues" evidence="1">
    <location>
        <begin position="40"/>
        <end position="56"/>
    </location>
</feature>
<dbReference type="EMBL" id="QGNW01001346">
    <property type="protein sequence ID" value="RVW44632.1"/>
    <property type="molecule type" value="Genomic_DNA"/>
</dbReference>
<gene>
    <name evidence="2" type="ORF">CK203_086897</name>
</gene>
<name>A0A438EAF6_VITVI</name>